<reference evidence="10" key="1">
    <citation type="submission" date="2017-05" db="EMBL/GenBank/DDBJ databases">
        <title>The Genome Sequence of Enterococcus sp. 9E7_DIV0242.</title>
        <authorList>
            <consortium name="The Broad Institute Genomics Platform"/>
            <consortium name="The Broad Institute Genomic Center for Infectious Diseases"/>
            <person name="Earl A."/>
            <person name="Manson A."/>
            <person name="Schwartman J."/>
            <person name="Gilmore M."/>
            <person name="Abouelleil A."/>
            <person name="Cao P."/>
            <person name="Chapman S."/>
            <person name="Cusick C."/>
            <person name="Shea T."/>
            <person name="Young S."/>
            <person name="Neafsey D."/>
            <person name="Nusbaum C."/>
            <person name="Birren B."/>
        </authorList>
    </citation>
    <scope>NUCLEOTIDE SEQUENCE [LARGE SCALE GENOMIC DNA]</scope>
    <source>
        <strain evidence="10">9E7_DIV0242</strain>
    </source>
</reference>
<accession>A0A242K4J5</accession>
<gene>
    <name evidence="10" type="ORF">A5888_003020</name>
</gene>
<dbReference type="InterPro" id="IPR058533">
    <property type="entry name" value="Cation_efflux_TM"/>
</dbReference>
<feature type="transmembrane region" description="Helical" evidence="7">
    <location>
        <begin position="147"/>
        <end position="166"/>
    </location>
</feature>
<evidence type="ECO:0000259" key="8">
    <source>
        <dbReference type="Pfam" id="PF01545"/>
    </source>
</evidence>
<evidence type="ECO:0000256" key="5">
    <source>
        <dbReference type="ARBA" id="ARBA00022989"/>
    </source>
</evidence>
<sequence>MQKVSRCGIFLKYSNLRLGWFMIKGMLGLVEKKYGAGKDPRTSFGIFAGIMGLISNLILVIGKFSIGFFSGSVSIMADAVNNLSDMISSALTLVGFYIAGKPADREHPYGHERFEYISGMFVSLMITFVGFQFLLTSIDRIREPQSIGFSWITLLVLLLSIFLKIWQGTVYSEVAKKINSDTLIAASKDSMNDVFTTIAVLVSTAIEGVTGWRLDGYIGGVIAVYIIFSGIQLLWGFINELMGIRPDQEAIDRMKQFLSSFDEIVGYHDLLIHQYGPNKIFASVHIEVDDRWELNRAHQVIDEIEAVFKEKLGVELVCHVDPVNLYDEQQQFVHQEVKKILASIDPILKAHDIRFVSHDGKSALYFDLVVPSKYELSDQAILKKIQDNVNKYIGICEIDITFDHNYLL</sequence>
<dbReference type="Gene3D" id="3.30.70.1350">
    <property type="entry name" value="Cation efflux protein, cytoplasmic domain"/>
    <property type="match status" value="1"/>
</dbReference>
<keyword evidence="5 7" id="KW-1133">Transmembrane helix</keyword>
<feature type="domain" description="Cation efflux protein cytoplasmic" evidence="9">
    <location>
        <begin position="246"/>
        <end position="322"/>
    </location>
</feature>
<dbReference type="EMBL" id="NGMM01000005">
    <property type="protein sequence ID" value="OTP13542.1"/>
    <property type="molecule type" value="Genomic_DNA"/>
</dbReference>
<dbReference type="InterPro" id="IPR036837">
    <property type="entry name" value="Cation_efflux_CTD_sf"/>
</dbReference>
<evidence type="ECO:0000256" key="7">
    <source>
        <dbReference type="SAM" id="Phobius"/>
    </source>
</evidence>
<dbReference type="InterPro" id="IPR027469">
    <property type="entry name" value="Cation_efflux_TMD_sf"/>
</dbReference>
<comment type="similarity">
    <text evidence="2">Belongs to the cation diffusion facilitator (CDF) transporter (TC 2.A.4) family.</text>
</comment>
<keyword evidence="6 7" id="KW-0472">Membrane</keyword>
<evidence type="ECO:0000256" key="1">
    <source>
        <dbReference type="ARBA" id="ARBA00004141"/>
    </source>
</evidence>
<dbReference type="Gene3D" id="1.20.1510.10">
    <property type="entry name" value="Cation efflux protein transmembrane domain"/>
    <property type="match status" value="1"/>
</dbReference>
<dbReference type="GO" id="GO:0008324">
    <property type="term" value="F:monoatomic cation transmembrane transporter activity"/>
    <property type="evidence" value="ECO:0007669"/>
    <property type="project" value="InterPro"/>
</dbReference>
<evidence type="ECO:0000313" key="10">
    <source>
        <dbReference type="EMBL" id="OTP13542.1"/>
    </source>
</evidence>
<evidence type="ECO:0000256" key="6">
    <source>
        <dbReference type="ARBA" id="ARBA00023136"/>
    </source>
</evidence>
<dbReference type="NCBIfam" id="TIGR01297">
    <property type="entry name" value="CDF"/>
    <property type="match status" value="1"/>
</dbReference>
<dbReference type="AlphaFoldDB" id="A0A242K4J5"/>
<feature type="transmembrane region" description="Helical" evidence="7">
    <location>
        <begin position="83"/>
        <end position="100"/>
    </location>
</feature>
<dbReference type="PANTHER" id="PTHR43840:SF50">
    <property type="entry name" value="MANGANESE EFFLUX SYSTEM PROTEIN MNES"/>
    <property type="match status" value="1"/>
</dbReference>
<evidence type="ECO:0000256" key="2">
    <source>
        <dbReference type="ARBA" id="ARBA00008114"/>
    </source>
</evidence>
<keyword evidence="4 7" id="KW-0812">Transmembrane</keyword>
<dbReference type="GO" id="GO:0016020">
    <property type="term" value="C:membrane"/>
    <property type="evidence" value="ECO:0007669"/>
    <property type="project" value="UniProtKB-SubCell"/>
</dbReference>
<evidence type="ECO:0000256" key="4">
    <source>
        <dbReference type="ARBA" id="ARBA00022692"/>
    </source>
</evidence>
<dbReference type="Pfam" id="PF16916">
    <property type="entry name" value="ZT_dimer"/>
    <property type="match status" value="1"/>
</dbReference>
<dbReference type="PANTHER" id="PTHR43840">
    <property type="entry name" value="MITOCHONDRIAL METAL TRANSPORTER 1-RELATED"/>
    <property type="match status" value="1"/>
</dbReference>
<keyword evidence="3" id="KW-0813">Transport</keyword>
<dbReference type="InterPro" id="IPR002524">
    <property type="entry name" value="Cation_efflux"/>
</dbReference>
<dbReference type="SUPFAM" id="SSF161111">
    <property type="entry name" value="Cation efflux protein transmembrane domain-like"/>
    <property type="match status" value="1"/>
</dbReference>
<evidence type="ECO:0000259" key="9">
    <source>
        <dbReference type="Pfam" id="PF16916"/>
    </source>
</evidence>
<feature type="domain" description="Cation efflux protein transmembrane" evidence="8">
    <location>
        <begin position="51"/>
        <end position="242"/>
    </location>
</feature>
<feature type="transmembrane region" description="Helical" evidence="7">
    <location>
        <begin position="217"/>
        <end position="238"/>
    </location>
</feature>
<dbReference type="InterPro" id="IPR050291">
    <property type="entry name" value="CDF_Transporter"/>
</dbReference>
<dbReference type="Pfam" id="PF01545">
    <property type="entry name" value="Cation_efflux"/>
    <property type="match status" value="1"/>
</dbReference>
<dbReference type="InterPro" id="IPR027470">
    <property type="entry name" value="Cation_efflux_CTD"/>
</dbReference>
<comment type="caution">
    <text evidence="10">The sequence shown here is derived from an EMBL/GenBank/DDBJ whole genome shotgun (WGS) entry which is preliminary data.</text>
</comment>
<comment type="subcellular location">
    <subcellularLocation>
        <location evidence="1">Membrane</location>
        <topology evidence="1">Multi-pass membrane protein</topology>
    </subcellularLocation>
</comment>
<feature type="transmembrane region" description="Helical" evidence="7">
    <location>
        <begin position="44"/>
        <end position="62"/>
    </location>
</feature>
<proteinExistence type="inferred from homology"/>
<name>A0A242K4J5_9ENTE</name>
<protein>
    <submittedName>
        <fullName evidence="10">Uncharacterized protein</fullName>
    </submittedName>
</protein>
<dbReference type="SUPFAM" id="SSF160240">
    <property type="entry name" value="Cation efflux protein cytoplasmic domain-like"/>
    <property type="match status" value="2"/>
</dbReference>
<evidence type="ECO:0000256" key="3">
    <source>
        <dbReference type="ARBA" id="ARBA00022448"/>
    </source>
</evidence>
<dbReference type="FunFam" id="1.20.1510.10:FF:000006">
    <property type="entry name" value="Divalent cation efflux transporter"/>
    <property type="match status" value="1"/>
</dbReference>
<feature type="transmembrane region" description="Helical" evidence="7">
    <location>
        <begin position="116"/>
        <end position="135"/>
    </location>
</feature>
<organism evidence="10">
    <name type="scientific">Candidatus Enterococcus clewellii</name>
    <dbReference type="NCBI Taxonomy" id="1834193"/>
    <lineage>
        <taxon>Bacteria</taxon>
        <taxon>Bacillati</taxon>
        <taxon>Bacillota</taxon>
        <taxon>Bacilli</taxon>
        <taxon>Lactobacillales</taxon>
        <taxon>Enterococcaceae</taxon>
        <taxon>Enterococcus</taxon>
    </lineage>
</organism>